<proteinExistence type="predicted"/>
<dbReference type="PANTHER" id="PTHR10000">
    <property type="entry name" value="PHOSPHOSERINE PHOSPHATASE"/>
    <property type="match status" value="1"/>
</dbReference>
<dbReference type="NCBIfam" id="TIGR01484">
    <property type="entry name" value="HAD-SF-IIB"/>
    <property type="match status" value="1"/>
</dbReference>
<dbReference type="OrthoDB" id="9810101at2"/>
<dbReference type="InterPro" id="IPR023214">
    <property type="entry name" value="HAD_sf"/>
</dbReference>
<name>A0A8J3F2J4_9BACI</name>
<evidence type="ECO:0000313" key="1">
    <source>
        <dbReference type="EMBL" id="GGI14556.1"/>
    </source>
</evidence>
<sequence>MSKPIVFFDIDGTILNHEKQIPKSTKEAIFELQNRDVHVAIATGRAPFMFKELREELNINSFVSLNGQYAEFEGETIHKHALHSEQLHLFTERANELNIPLVYLNNETMKASIDAHPHILEAMTSIKMNHPEVQSDFYHGRDIYQVLLFCEEHEETKLTNGFEQFNFIRWHDYSSDVLPIGGSKANGIQQMVNHLGIDMKNVFAFGDGLNDLEMIENVGTGIAMGNAVEPLKKLANHITSSVEEDGILKGLKWAGLL</sequence>
<dbReference type="InterPro" id="IPR036412">
    <property type="entry name" value="HAD-like_sf"/>
</dbReference>
<gene>
    <name evidence="1" type="ORF">GCM10007380_23530</name>
</gene>
<dbReference type="Pfam" id="PF08282">
    <property type="entry name" value="Hydrolase_3"/>
    <property type="match status" value="1"/>
</dbReference>
<evidence type="ECO:0000313" key="2">
    <source>
        <dbReference type="Proteomes" id="UP000626244"/>
    </source>
</evidence>
<dbReference type="Proteomes" id="UP000626244">
    <property type="component" value="Unassembled WGS sequence"/>
</dbReference>
<dbReference type="SFLD" id="SFLDG01144">
    <property type="entry name" value="C2.B.4:_PGP_Like"/>
    <property type="match status" value="1"/>
</dbReference>
<comment type="caution">
    <text evidence="1">The sequence shown here is derived from an EMBL/GenBank/DDBJ whole genome shotgun (WGS) entry which is preliminary data.</text>
</comment>
<protein>
    <submittedName>
        <fullName evidence="1">Phosphatase</fullName>
    </submittedName>
</protein>
<dbReference type="SUPFAM" id="SSF56784">
    <property type="entry name" value="HAD-like"/>
    <property type="match status" value="1"/>
</dbReference>
<organism evidence="1 2">
    <name type="scientific">Gottfriedia solisilvae</name>
    <dbReference type="NCBI Taxonomy" id="1516104"/>
    <lineage>
        <taxon>Bacteria</taxon>
        <taxon>Bacillati</taxon>
        <taxon>Bacillota</taxon>
        <taxon>Bacilli</taxon>
        <taxon>Bacillales</taxon>
        <taxon>Bacillaceae</taxon>
        <taxon>Gottfriedia</taxon>
    </lineage>
</organism>
<dbReference type="AlphaFoldDB" id="A0A8J3F2J4"/>
<dbReference type="InterPro" id="IPR006379">
    <property type="entry name" value="HAD-SF_hydro_IIB"/>
</dbReference>
<dbReference type="GO" id="GO:0016791">
    <property type="term" value="F:phosphatase activity"/>
    <property type="evidence" value="ECO:0007669"/>
    <property type="project" value="TreeGrafter"/>
</dbReference>
<dbReference type="SFLD" id="SFLDS00003">
    <property type="entry name" value="Haloacid_Dehalogenase"/>
    <property type="match status" value="1"/>
</dbReference>
<dbReference type="SFLD" id="SFLDG01140">
    <property type="entry name" value="C2.B:_Phosphomannomutase_and_P"/>
    <property type="match status" value="1"/>
</dbReference>
<dbReference type="GO" id="GO:0005829">
    <property type="term" value="C:cytosol"/>
    <property type="evidence" value="ECO:0007669"/>
    <property type="project" value="TreeGrafter"/>
</dbReference>
<keyword evidence="2" id="KW-1185">Reference proteome</keyword>
<dbReference type="RefSeq" id="WP_088000172.1">
    <property type="nucleotide sequence ID" value="NZ_BMHB01000001.1"/>
</dbReference>
<accession>A0A8J3F2J4</accession>
<dbReference type="Gene3D" id="3.30.1240.10">
    <property type="match status" value="1"/>
</dbReference>
<dbReference type="NCBIfam" id="TIGR00099">
    <property type="entry name" value="Cof-subfamily"/>
    <property type="match status" value="1"/>
</dbReference>
<dbReference type="PANTHER" id="PTHR10000:SF25">
    <property type="entry name" value="PHOSPHATASE YKRA-RELATED"/>
    <property type="match status" value="1"/>
</dbReference>
<dbReference type="PROSITE" id="PS01229">
    <property type="entry name" value="COF_2"/>
    <property type="match status" value="1"/>
</dbReference>
<dbReference type="InterPro" id="IPR000150">
    <property type="entry name" value="Cof"/>
</dbReference>
<dbReference type="EMBL" id="BMHB01000001">
    <property type="protein sequence ID" value="GGI14556.1"/>
    <property type="molecule type" value="Genomic_DNA"/>
</dbReference>
<dbReference type="GO" id="GO:0000287">
    <property type="term" value="F:magnesium ion binding"/>
    <property type="evidence" value="ECO:0007669"/>
    <property type="project" value="TreeGrafter"/>
</dbReference>
<dbReference type="CDD" id="cd07517">
    <property type="entry name" value="HAD_HPP"/>
    <property type="match status" value="1"/>
</dbReference>
<dbReference type="Gene3D" id="3.40.50.1000">
    <property type="entry name" value="HAD superfamily/HAD-like"/>
    <property type="match status" value="1"/>
</dbReference>
<reference evidence="2" key="1">
    <citation type="journal article" date="2019" name="Int. J. Syst. Evol. Microbiol.">
        <title>The Global Catalogue of Microorganisms (GCM) 10K type strain sequencing project: providing services to taxonomists for standard genome sequencing and annotation.</title>
        <authorList>
            <consortium name="The Broad Institute Genomics Platform"/>
            <consortium name="The Broad Institute Genome Sequencing Center for Infectious Disease"/>
            <person name="Wu L."/>
            <person name="Ma J."/>
        </authorList>
    </citation>
    <scope>NUCLEOTIDE SEQUENCE [LARGE SCALE GENOMIC DNA]</scope>
    <source>
        <strain evidence="2">CGMCC 1.14993</strain>
    </source>
</reference>
<dbReference type="PROSITE" id="PS01228">
    <property type="entry name" value="COF_1"/>
    <property type="match status" value="1"/>
</dbReference>